<gene>
    <name evidence="2" type="ORF">GOODEAATRI_016273</name>
</gene>
<comment type="caution">
    <text evidence="2">The sequence shown here is derived from an EMBL/GenBank/DDBJ whole genome shotgun (WGS) entry which is preliminary data.</text>
</comment>
<feature type="non-terminal residue" evidence="2">
    <location>
        <position position="1"/>
    </location>
</feature>
<evidence type="ECO:0000313" key="3">
    <source>
        <dbReference type="Proteomes" id="UP001476798"/>
    </source>
</evidence>
<keyword evidence="1" id="KW-0732">Signal</keyword>
<organism evidence="2 3">
    <name type="scientific">Goodea atripinnis</name>
    <dbReference type="NCBI Taxonomy" id="208336"/>
    <lineage>
        <taxon>Eukaryota</taxon>
        <taxon>Metazoa</taxon>
        <taxon>Chordata</taxon>
        <taxon>Craniata</taxon>
        <taxon>Vertebrata</taxon>
        <taxon>Euteleostomi</taxon>
        <taxon>Actinopterygii</taxon>
        <taxon>Neopterygii</taxon>
        <taxon>Teleostei</taxon>
        <taxon>Neoteleostei</taxon>
        <taxon>Acanthomorphata</taxon>
        <taxon>Ovalentaria</taxon>
        <taxon>Atherinomorphae</taxon>
        <taxon>Cyprinodontiformes</taxon>
        <taxon>Goodeidae</taxon>
        <taxon>Goodea</taxon>
    </lineage>
</organism>
<feature type="chain" id="PRO_5045059445" evidence="1">
    <location>
        <begin position="44"/>
        <end position="75"/>
    </location>
</feature>
<accession>A0ABV0PYF3</accession>
<evidence type="ECO:0000256" key="1">
    <source>
        <dbReference type="SAM" id="SignalP"/>
    </source>
</evidence>
<protein>
    <submittedName>
        <fullName evidence="2">Uncharacterized protein</fullName>
    </submittedName>
</protein>
<evidence type="ECO:0000313" key="2">
    <source>
        <dbReference type="EMBL" id="MEQ2188554.1"/>
    </source>
</evidence>
<dbReference type="Proteomes" id="UP001476798">
    <property type="component" value="Unassembled WGS sequence"/>
</dbReference>
<proteinExistence type="predicted"/>
<dbReference type="EMBL" id="JAHRIO010091207">
    <property type="protein sequence ID" value="MEQ2188554.1"/>
    <property type="molecule type" value="Genomic_DNA"/>
</dbReference>
<sequence>LELVSSRNVPSLPERGPEGLEMSLWLLKWAVCLLGLLARSASSSDEDFGGESGSGMLLAGPCTIIINPVKHAMGP</sequence>
<reference evidence="2 3" key="1">
    <citation type="submission" date="2021-06" db="EMBL/GenBank/DDBJ databases">
        <authorList>
            <person name="Palmer J.M."/>
        </authorList>
    </citation>
    <scope>NUCLEOTIDE SEQUENCE [LARGE SCALE GENOMIC DNA]</scope>
    <source>
        <strain evidence="2 3">GA_2019</strain>
        <tissue evidence="2">Muscle</tissue>
    </source>
</reference>
<feature type="signal peptide" evidence="1">
    <location>
        <begin position="1"/>
        <end position="43"/>
    </location>
</feature>
<keyword evidence="3" id="KW-1185">Reference proteome</keyword>
<name>A0ABV0PYF3_9TELE</name>